<reference evidence="3" key="1">
    <citation type="submission" date="2021-01" db="EMBL/GenBank/DDBJ databases">
        <authorList>
            <consortium name="Genoscope - CEA"/>
            <person name="William W."/>
        </authorList>
    </citation>
    <scope>NUCLEOTIDE SEQUENCE</scope>
</reference>
<keyword evidence="4" id="KW-1185">Reference proteome</keyword>
<dbReference type="OrthoDB" id="299726at2759"/>
<dbReference type="Proteomes" id="UP000689195">
    <property type="component" value="Unassembled WGS sequence"/>
</dbReference>
<feature type="compositionally biased region" description="Basic and acidic residues" evidence="1">
    <location>
        <begin position="119"/>
        <end position="135"/>
    </location>
</feature>
<dbReference type="InterPro" id="IPR001683">
    <property type="entry name" value="PX_dom"/>
</dbReference>
<sequence length="210" mass="25113">MQDNEIDILIQVPEFKKNEDQVQYRVHFLNQKSNTEFENNYRYSELKRFHQTLETLKTELPTFPKSYWWKSVNSNFQLIEQRRQLLDSYFQNLIQIKLVRESLIYKNFVLVALKENNKKVQKENKEKRQRSENQIRKNTKQLGQFITPIPNPVNLPPTPEDKRSQSMEHIPKTCQQRNERKKSSKQQQSPILNYGGSKIFRGVLSNAAKQ</sequence>
<dbReference type="GO" id="GO:0005769">
    <property type="term" value="C:early endosome"/>
    <property type="evidence" value="ECO:0007669"/>
    <property type="project" value="TreeGrafter"/>
</dbReference>
<accession>A0A8S1XZM4</accession>
<protein>
    <recommendedName>
        <fullName evidence="2">PX domain-containing protein</fullName>
    </recommendedName>
</protein>
<dbReference type="PROSITE" id="PS50195">
    <property type="entry name" value="PX"/>
    <property type="match status" value="1"/>
</dbReference>
<organism evidence="3 4">
    <name type="scientific">Paramecium pentaurelia</name>
    <dbReference type="NCBI Taxonomy" id="43138"/>
    <lineage>
        <taxon>Eukaryota</taxon>
        <taxon>Sar</taxon>
        <taxon>Alveolata</taxon>
        <taxon>Ciliophora</taxon>
        <taxon>Intramacronucleata</taxon>
        <taxon>Oligohymenophorea</taxon>
        <taxon>Peniculida</taxon>
        <taxon>Parameciidae</taxon>
        <taxon>Paramecium</taxon>
    </lineage>
</organism>
<dbReference type="EMBL" id="CAJJDO010000145">
    <property type="protein sequence ID" value="CAD8206896.1"/>
    <property type="molecule type" value="Genomic_DNA"/>
</dbReference>
<evidence type="ECO:0000313" key="3">
    <source>
        <dbReference type="EMBL" id="CAD8206896.1"/>
    </source>
</evidence>
<dbReference type="AlphaFoldDB" id="A0A8S1XZM4"/>
<dbReference type="PANTHER" id="PTHR12431:SF14">
    <property type="entry name" value="LD15323P"/>
    <property type="match status" value="1"/>
</dbReference>
<feature type="compositionally biased region" description="Basic and acidic residues" evidence="1">
    <location>
        <begin position="159"/>
        <end position="171"/>
    </location>
</feature>
<evidence type="ECO:0000313" key="4">
    <source>
        <dbReference type="Proteomes" id="UP000689195"/>
    </source>
</evidence>
<evidence type="ECO:0000256" key="1">
    <source>
        <dbReference type="SAM" id="MobiDB-lite"/>
    </source>
</evidence>
<dbReference type="CDD" id="cd06093">
    <property type="entry name" value="PX_domain"/>
    <property type="match status" value="1"/>
</dbReference>
<dbReference type="GO" id="GO:0006886">
    <property type="term" value="P:intracellular protein transport"/>
    <property type="evidence" value="ECO:0007669"/>
    <property type="project" value="TreeGrafter"/>
</dbReference>
<dbReference type="GO" id="GO:0035091">
    <property type="term" value="F:phosphatidylinositol binding"/>
    <property type="evidence" value="ECO:0007669"/>
    <property type="project" value="InterPro"/>
</dbReference>
<proteinExistence type="predicted"/>
<comment type="caution">
    <text evidence="3">The sequence shown here is derived from an EMBL/GenBank/DDBJ whole genome shotgun (WGS) entry which is preliminary data.</text>
</comment>
<feature type="region of interest" description="Disordered" evidence="1">
    <location>
        <begin position="119"/>
        <end position="193"/>
    </location>
</feature>
<evidence type="ECO:0000259" key="2">
    <source>
        <dbReference type="PROSITE" id="PS50195"/>
    </source>
</evidence>
<name>A0A8S1XZM4_9CILI</name>
<dbReference type="Pfam" id="PF00787">
    <property type="entry name" value="PX"/>
    <property type="match status" value="1"/>
</dbReference>
<dbReference type="PANTHER" id="PTHR12431">
    <property type="entry name" value="SORTING NEXIN 17 AND 27"/>
    <property type="match status" value="1"/>
</dbReference>
<dbReference type="GO" id="GO:0032456">
    <property type="term" value="P:endocytic recycling"/>
    <property type="evidence" value="ECO:0007669"/>
    <property type="project" value="TreeGrafter"/>
</dbReference>
<feature type="domain" description="PX" evidence="2">
    <location>
        <begin position="1"/>
        <end position="115"/>
    </location>
</feature>
<feature type="compositionally biased region" description="Pro residues" evidence="1">
    <location>
        <begin position="149"/>
        <end position="158"/>
    </location>
</feature>
<gene>
    <name evidence="3" type="ORF">PPENT_87.1.T1450110</name>
</gene>